<dbReference type="AlphaFoldDB" id="A0A1A8KNI6"/>
<feature type="region of interest" description="Disordered" evidence="1">
    <location>
        <begin position="1"/>
        <end position="21"/>
    </location>
</feature>
<proteinExistence type="predicted"/>
<organism evidence="2">
    <name type="scientific">Nothobranchius kuhntae</name>
    <name type="common">Beira killifish</name>
    <dbReference type="NCBI Taxonomy" id="321403"/>
    <lineage>
        <taxon>Eukaryota</taxon>
        <taxon>Metazoa</taxon>
        <taxon>Chordata</taxon>
        <taxon>Craniata</taxon>
        <taxon>Vertebrata</taxon>
        <taxon>Euteleostomi</taxon>
        <taxon>Actinopterygii</taxon>
        <taxon>Neopterygii</taxon>
        <taxon>Teleostei</taxon>
        <taxon>Neoteleostei</taxon>
        <taxon>Acanthomorphata</taxon>
        <taxon>Ovalentaria</taxon>
        <taxon>Atherinomorphae</taxon>
        <taxon>Cyprinodontiformes</taxon>
        <taxon>Nothobranchiidae</taxon>
        <taxon>Nothobranchius</taxon>
    </lineage>
</organism>
<sequence>MDRTEERRIRRYKRSRKRRSSCGLERGERAVVCNHGDRCHVCRHGNRGQLRRRGGGCRFAARPTSKAATGMRWERERTMEGRRKK</sequence>
<evidence type="ECO:0000313" key="2">
    <source>
        <dbReference type="EMBL" id="SBR33781.1"/>
    </source>
</evidence>
<reference evidence="2" key="2">
    <citation type="submission" date="2016-06" db="EMBL/GenBank/DDBJ databases">
        <title>The genome of a short-lived fish provides insights into sex chromosome evolution and the genetic control of aging.</title>
        <authorList>
            <person name="Reichwald K."/>
            <person name="Felder M."/>
            <person name="Petzold A."/>
            <person name="Koch P."/>
            <person name="Groth M."/>
            <person name="Platzer M."/>
        </authorList>
    </citation>
    <scope>NUCLEOTIDE SEQUENCE</scope>
    <source>
        <tissue evidence="2">Brain</tissue>
    </source>
</reference>
<protein>
    <submittedName>
        <fullName evidence="2">Uncharacterized protein</fullName>
    </submittedName>
</protein>
<dbReference type="EMBL" id="HAEE01013731">
    <property type="protein sequence ID" value="SBR33781.1"/>
    <property type="molecule type" value="Transcribed_RNA"/>
</dbReference>
<gene>
    <name evidence="2" type="primary">Nfu_g_1_015614</name>
</gene>
<name>A0A1A8KNI6_NOTKU</name>
<reference evidence="2" key="1">
    <citation type="submission" date="2016-05" db="EMBL/GenBank/DDBJ databases">
        <authorList>
            <person name="Lavstsen T."/>
            <person name="Jespersen J.S."/>
        </authorList>
    </citation>
    <scope>NUCLEOTIDE SEQUENCE</scope>
    <source>
        <tissue evidence="2">Brain</tissue>
    </source>
</reference>
<feature type="compositionally biased region" description="Basic residues" evidence="1">
    <location>
        <begin position="9"/>
        <end position="20"/>
    </location>
</feature>
<accession>A0A1A8KNI6</accession>
<evidence type="ECO:0000256" key="1">
    <source>
        <dbReference type="SAM" id="MobiDB-lite"/>
    </source>
</evidence>